<proteinExistence type="predicted"/>
<evidence type="ECO:0000256" key="1">
    <source>
        <dbReference type="ARBA" id="ARBA00004141"/>
    </source>
</evidence>
<evidence type="ECO:0000259" key="7">
    <source>
        <dbReference type="PROSITE" id="PS50850"/>
    </source>
</evidence>
<dbReference type="eggNOG" id="ENOG502QQA7">
    <property type="taxonomic scope" value="Eukaryota"/>
</dbReference>
<dbReference type="GeneID" id="19306441"/>
<dbReference type="GO" id="GO:0016020">
    <property type="term" value="C:membrane"/>
    <property type="evidence" value="ECO:0007669"/>
    <property type="project" value="UniProtKB-SubCell"/>
</dbReference>
<feature type="transmembrane region" description="Helical" evidence="5">
    <location>
        <begin position="96"/>
        <end position="116"/>
    </location>
</feature>
<dbReference type="EMBL" id="KB469307">
    <property type="protein sequence ID" value="EPQ52641.1"/>
    <property type="molecule type" value="Genomic_DNA"/>
</dbReference>
<dbReference type="InterPro" id="IPR020846">
    <property type="entry name" value="MFS_dom"/>
</dbReference>
<dbReference type="HOGENOM" id="CLU_021993_1_0_1"/>
<evidence type="ECO:0000313" key="9">
    <source>
        <dbReference type="Proteomes" id="UP000030669"/>
    </source>
</evidence>
<feature type="transmembrane region" description="Helical" evidence="5">
    <location>
        <begin position="357"/>
        <end position="377"/>
    </location>
</feature>
<dbReference type="Gene3D" id="1.20.1250.20">
    <property type="entry name" value="MFS general substrate transporter like domains"/>
    <property type="match status" value="2"/>
</dbReference>
<dbReference type="PANTHER" id="PTHR23514:SF6">
    <property type="entry name" value="MAJOR FACILITATOR SUPERFAMILY (MFS) PROFILE DOMAIN-CONTAINING PROTEIN"/>
    <property type="match status" value="1"/>
</dbReference>
<keyword evidence="6" id="KW-0732">Signal</keyword>
<dbReference type="FunFam" id="1.20.1250.20:FF:000286">
    <property type="entry name" value="MFS efflux transporter"/>
    <property type="match status" value="1"/>
</dbReference>
<feature type="chain" id="PRO_5004543750" evidence="6">
    <location>
        <begin position="23"/>
        <end position="385"/>
    </location>
</feature>
<dbReference type="InterPro" id="IPR036259">
    <property type="entry name" value="MFS_trans_sf"/>
</dbReference>
<organism evidence="8 9">
    <name type="scientific">Gloeophyllum trabeum (strain ATCC 11539 / FP-39264 / Madison 617)</name>
    <name type="common">Brown rot fungus</name>
    <dbReference type="NCBI Taxonomy" id="670483"/>
    <lineage>
        <taxon>Eukaryota</taxon>
        <taxon>Fungi</taxon>
        <taxon>Dikarya</taxon>
        <taxon>Basidiomycota</taxon>
        <taxon>Agaricomycotina</taxon>
        <taxon>Agaricomycetes</taxon>
        <taxon>Gloeophyllales</taxon>
        <taxon>Gloeophyllaceae</taxon>
        <taxon>Gloeophyllum</taxon>
    </lineage>
</organism>
<dbReference type="AlphaFoldDB" id="S7PYC2"/>
<dbReference type="KEGG" id="gtr:GLOTRDRAFT_46502"/>
<dbReference type="OrthoDB" id="413079at2759"/>
<keyword evidence="9" id="KW-1185">Reference proteome</keyword>
<feature type="transmembrane region" description="Helical" evidence="5">
    <location>
        <begin position="155"/>
        <end position="176"/>
    </location>
</feature>
<feature type="transmembrane region" description="Helical" evidence="5">
    <location>
        <begin position="64"/>
        <end position="84"/>
    </location>
</feature>
<dbReference type="PROSITE" id="PS50850">
    <property type="entry name" value="MFS"/>
    <property type="match status" value="1"/>
</dbReference>
<keyword evidence="2 5" id="KW-0812">Transmembrane</keyword>
<evidence type="ECO:0000256" key="4">
    <source>
        <dbReference type="ARBA" id="ARBA00023136"/>
    </source>
</evidence>
<evidence type="ECO:0000256" key="5">
    <source>
        <dbReference type="SAM" id="Phobius"/>
    </source>
</evidence>
<reference evidence="8 9" key="1">
    <citation type="journal article" date="2012" name="Science">
        <title>The Paleozoic origin of enzymatic lignin decomposition reconstructed from 31 fungal genomes.</title>
        <authorList>
            <person name="Floudas D."/>
            <person name="Binder M."/>
            <person name="Riley R."/>
            <person name="Barry K."/>
            <person name="Blanchette R.A."/>
            <person name="Henrissat B."/>
            <person name="Martinez A.T."/>
            <person name="Otillar R."/>
            <person name="Spatafora J.W."/>
            <person name="Yadav J.S."/>
            <person name="Aerts A."/>
            <person name="Benoit I."/>
            <person name="Boyd A."/>
            <person name="Carlson A."/>
            <person name="Copeland A."/>
            <person name="Coutinho P.M."/>
            <person name="de Vries R.P."/>
            <person name="Ferreira P."/>
            <person name="Findley K."/>
            <person name="Foster B."/>
            <person name="Gaskell J."/>
            <person name="Glotzer D."/>
            <person name="Gorecki P."/>
            <person name="Heitman J."/>
            <person name="Hesse C."/>
            <person name="Hori C."/>
            <person name="Igarashi K."/>
            <person name="Jurgens J.A."/>
            <person name="Kallen N."/>
            <person name="Kersten P."/>
            <person name="Kohler A."/>
            <person name="Kuees U."/>
            <person name="Kumar T.K.A."/>
            <person name="Kuo A."/>
            <person name="LaButti K."/>
            <person name="Larrondo L.F."/>
            <person name="Lindquist E."/>
            <person name="Ling A."/>
            <person name="Lombard V."/>
            <person name="Lucas S."/>
            <person name="Lundell T."/>
            <person name="Martin R."/>
            <person name="McLaughlin D.J."/>
            <person name="Morgenstern I."/>
            <person name="Morin E."/>
            <person name="Murat C."/>
            <person name="Nagy L.G."/>
            <person name="Nolan M."/>
            <person name="Ohm R.A."/>
            <person name="Patyshakuliyeva A."/>
            <person name="Rokas A."/>
            <person name="Ruiz-Duenas F.J."/>
            <person name="Sabat G."/>
            <person name="Salamov A."/>
            <person name="Samejima M."/>
            <person name="Schmutz J."/>
            <person name="Slot J.C."/>
            <person name="St John F."/>
            <person name="Stenlid J."/>
            <person name="Sun H."/>
            <person name="Sun S."/>
            <person name="Syed K."/>
            <person name="Tsang A."/>
            <person name="Wiebenga A."/>
            <person name="Young D."/>
            <person name="Pisabarro A."/>
            <person name="Eastwood D.C."/>
            <person name="Martin F."/>
            <person name="Cullen D."/>
            <person name="Grigoriev I.V."/>
            <person name="Hibbett D.S."/>
        </authorList>
    </citation>
    <scope>NUCLEOTIDE SEQUENCE [LARGE SCALE GENOMIC DNA]</scope>
    <source>
        <strain evidence="8 9">ATCC 11539</strain>
    </source>
</reference>
<feature type="transmembrane region" description="Helical" evidence="5">
    <location>
        <begin position="32"/>
        <end position="57"/>
    </location>
</feature>
<dbReference type="OMA" id="CYQGSEV"/>
<gene>
    <name evidence="8" type="ORF">GLOTRDRAFT_46502</name>
</gene>
<dbReference type="Pfam" id="PF07690">
    <property type="entry name" value="MFS_1"/>
    <property type="match status" value="1"/>
</dbReference>
<evidence type="ECO:0000256" key="2">
    <source>
        <dbReference type="ARBA" id="ARBA00022692"/>
    </source>
</evidence>
<feature type="transmembrane region" description="Helical" evidence="5">
    <location>
        <begin position="128"/>
        <end position="149"/>
    </location>
</feature>
<protein>
    <submittedName>
        <fullName evidence="8">MFS general substrate transporter</fullName>
    </submittedName>
</protein>
<feature type="transmembrane region" description="Helical" evidence="5">
    <location>
        <begin position="270"/>
        <end position="289"/>
    </location>
</feature>
<comment type="subcellular location">
    <subcellularLocation>
        <location evidence="1">Membrane</location>
        <topology evidence="1">Multi-pass membrane protein</topology>
    </subcellularLocation>
</comment>
<dbReference type="InterPro" id="IPR051788">
    <property type="entry name" value="MFS_Transporter"/>
</dbReference>
<feature type="transmembrane region" description="Helical" evidence="5">
    <location>
        <begin position="329"/>
        <end position="351"/>
    </location>
</feature>
<feature type="transmembrane region" description="Helical" evidence="5">
    <location>
        <begin position="246"/>
        <end position="263"/>
    </location>
</feature>
<accession>S7PYC2</accession>
<dbReference type="InterPro" id="IPR011701">
    <property type="entry name" value="MFS"/>
</dbReference>
<dbReference type="RefSeq" id="XP_007868680.1">
    <property type="nucleotide sequence ID" value="XM_007870489.1"/>
</dbReference>
<evidence type="ECO:0000256" key="3">
    <source>
        <dbReference type="ARBA" id="ARBA00022989"/>
    </source>
</evidence>
<feature type="domain" description="Major facilitator superfamily (MFS) profile" evidence="7">
    <location>
        <begin position="3"/>
        <end position="381"/>
    </location>
</feature>
<dbReference type="GO" id="GO:0022857">
    <property type="term" value="F:transmembrane transporter activity"/>
    <property type="evidence" value="ECO:0007669"/>
    <property type="project" value="InterPro"/>
</dbReference>
<keyword evidence="3 5" id="KW-1133">Transmembrane helix</keyword>
<feature type="transmembrane region" description="Helical" evidence="5">
    <location>
        <begin position="295"/>
        <end position="317"/>
    </location>
</feature>
<name>S7PYC2_GLOTA</name>
<evidence type="ECO:0000256" key="6">
    <source>
        <dbReference type="SAM" id="SignalP"/>
    </source>
</evidence>
<dbReference type="PANTHER" id="PTHR23514">
    <property type="entry name" value="BYPASS OF STOP CODON PROTEIN 6"/>
    <property type="match status" value="1"/>
</dbReference>
<keyword evidence="4 5" id="KW-0472">Membrane</keyword>
<evidence type="ECO:0000313" key="8">
    <source>
        <dbReference type="EMBL" id="EPQ52641.1"/>
    </source>
</evidence>
<feature type="non-terminal residue" evidence="8">
    <location>
        <position position="1"/>
    </location>
</feature>
<dbReference type="SUPFAM" id="SSF103473">
    <property type="entry name" value="MFS general substrate transporter"/>
    <property type="match status" value="1"/>
</dbReference>
<feature type="transmembrane region" description="Helical" evidence="5">
    <location>
        <begin position="205"/>
        <end position="226"/>
    </location>
</feature>
<sequence>RWRLSAACLLSYLLGIQDSALGALIPSIEEYYHIGYALVAILFMTTAIGFVLASFVAQPAHSRFGRSACLVLGNGIMTVGYVIWTVCPREYGPLVIAPLLIGAGEAWLLAQINLFASTTPNPTVYNGYVHGCYGIGGVSGPLIATAMVSKGIKWSNFYFIPLGLSVWNGVFSGIVFREPKMRTERSSRQKKSNIMLETLRDKTTLITALFMFAYSGSEVSLAGWIVTFLINTRGGDPSKMGYAESGFWGGITVGRFVVSHLCFKYGERKAVFALLGGAIALEAIGWAVPSVIPDTVAIALVGVLLGPIYPCTMSVVTRILPKHLHVSSLSLISALGSSGGAAVPFTVGIIAQFKGPYVVHPTAIVAFALMEISWFILTRGQTLQS</sequence>
<feature type="signal peptide" evidence="6">
    <location>
        <begin position="1"/>
        <end position="22"/>
    </location>
</feature>
<dbReference type="Proteomes" id="UP000030669">
    <property type="component" value="Unassembled WGS sequence"/>
</dbReference>